<keyword evidence="8 13" id="KW-1133">Transmembrane helix</keyword>
<organism evidence="15 16">
    <name type="scientific">Zygosaccharomyces bailii (strain CLIB 213 / ATCC 58445 / CBS 680 / BCRC 21525 / NBRC 1098 / NCYC 1416 / NRRL Y-2227)</name>
    <dbReference type="NCBI Taxonomy" id="1333698"/>
    <lineage>
        <taxon>Eukaryota</taxon>
        <taxon>Fungi</taxon>
        <taxon>Dikarya</taxon>
        <taxon>Ascomycota</taxon>
        <taxon>Saccharomycotina</taxon>
        <taxon>Saccharomycetes</taxon>
        <taxon>Saccharomycetales</taxon>
        <taxon>Saccharomycetaceae</taxon>
        <taxon>Zygosaccharomyces</taxon>
    </lineage>
</organism>
<evidence type="ECO:0000256" key="6">
    <source>
        <dbReference type="ARBA" id="ARBA00022729"/>
    </source>
</evidence>
<evidence type="ECO:0000256" key="9">
    <source>
        <dbReference type="ARBA" id="ARBA00023136"/>
    </source>
</evidence>
<dbReference type="GO" id="GO:0005789">
    <property type="term" value="C:endoplasmic reticulum membrane"/>
    <property type="evidence" value="ECO:0007669"/>
    <property type="project" value="UniProtKB-SubCell"/>
</dbReference>
<feature type="transmembrane region" description="Helical" evidence="13">
    <location>
        <begin position="476"/>
        <end position="495"/>
    </location>
</feature>
<evidence type="ECO:0000256" key="8">
    <source>
        <dbReference type="ARBA" id="ARBA00022989"/>
    </source>
</evidence>
<dbReference type="PANTHER" id="PTHR28012:SF1">
    <property type="entry name" value="NUCLEAR FUSION PROTEIN KAR5"/>
    <property type="match status" value="1"/>
</dbReference>
<evidence type="ECO:0000256" key="11">
    <source>
        <dbReference type="ARBA" id="ARBA00023242"/>
    </source>
</evidence>
<gene>
    <name evidence="15" type="ORF">BN860_18646g</name>
</gene>
<feature type="chain" id="PRO_5035205723" description="Nuclear fusion protein KAR5" evidence="14">
    <location>
        <begin position="19"/>
        <end position="509"/>
    </location>
</feature>
<feature type="signal peptide" evidence="14">
    <location>
        <begin position="1"/>
        <end position="18"/>
    </location>
</feature>
<dbReference type="GO" id="GO:0000742">
    <property type="term" value="P:karyogamy involved in conjugation with cellular fusion"/>
    <property type="evidence" value="ECO:0007669"/>
    <property type="project" value="UniProtKB-UniRule"/>
</dbReference>
<comment type="function">
    <text evidence="1 13">Required for nuclear membrane fusion during karyogamy.</text>
</comment>
<evidence type="ECO:0000256" key="10">
    <source>
        <dbReference type="ARBA" id="ARBA00023180"/>
    </source>
</evidence>
<comment type="subcellular location">
    <subcellularLocation>
        <location evidence="13">Endoplasmic reticulum membrane</location>
    </subcellularLocation>
    <subcellularLocation>
        <location evidence="13">Nucleus membrane</location>
    </subcellularLocation>
</comment>
<dbReference type="Pfam" id="PF04163">
    <property type="entry name" value="Tht1"/>
    <property type="match status" value="1"/>
</dbReference>
<sequence>MLVLLFVLWSTIISVVHCGSAAALANRLQERVLLSETKQDILSDELLQRSFPFLKSSCVKEALKHFLPACLKQGVESIDASFRVETAVKLSICEFQASGLKHIPEACQKNGPDSLMDCMIQLESSTQWWTTYSGNYQRLSSICFENSLPFEKDQILSLFLNITNMQVEISDNLSKYFYNMMSNVESSAESHLKTIIELFNEYMNQFQEVFKDKRNVFKNEFEEFQEDIQSVMVHNADLLKEKDIGFMQSVDSLQKIIDGILIQLEENDISSQIIQLRNDNLHDVKEMERLTQEMFKFQIQGQNQMGYEMKRFFDDTLQNMALVSHEVEKSQATAAEVTQVFDQFKSSLIPSIMKELSPQLLGLKSDLLEDWKSAMKIVSRDFTLWNSQINESFEEISSRLNSTMETINDIDRSFSNLKNIMTGITRIFGYLGIFGHSTFRVLCYIMHNKHVWIFTAILIFVKQLTFWLPWRKLLSLFVSYGQFMVKCGIIAIAIYSGSKFGKTIMSINS</sequence>
<keyword evidence="11 13" id="KW-0539">Nucleus</keyword>
<evidence type="ECO:0000256" key="13">
    <source>
        <dbReference type="RuleBase" id="RU368082"/>
    </source>
</evidence>
<keyword evidence="6 13" id="KW-0732">Signal</keyword>
<dbReference type="InterPro" id="IPR007292">
    <property type="entry name" value="Nuclear_fusion_Kar5"/>
</dbReference>
<evidence type="ECO:0000313" key="16">
    <source>
        <dbReference type="Proteomes" id="UP000019375"/>
    </source>
</evidence>
<dbReference type="OrthoDB" id="5311848at2759"/>
<name>A0A8J2T3Y2_ZYGB2</name>
<keyword evidence="10" id="KW-0325">Glycoprotein</keyword>
<evidence type="ECO:0000256" key="14">
    <source>
        <dbReference type="SAM" id="SignalP"/>
    </source>
</evidence>
<protein>
    <recommendedName>
        <fullName evidence="3 13">Nuclear fusion protein KAR5</fullName>
    </recommendedName>
    <alternativeName>
        <fullName evidence="12 13">Karyogamy protein 5</fullName>
    </alternativeName>
</protein>
<dbReference type="GO" id="GO:0048288">
    <property type="term" value="P:nuclear membrane fusion involved in karyogamy"/>
    <property type="evidence" value="ECO:0007669"/>
    <property type="project" value="UniProtKB-UniRule"/>
</dbReference>
<feature type="transmembrane region" description="Helical" evidence="13">
    <location>
        <begin position="420"/>
        <end position="439"/>
    </location>
</feature>
<keyword evidence="16" id="KW-1185">Reference proteome</keyword>
<accession>A0A8J2T3Y2</accession>
<dbReference type="Proteomes" id="UP000019375">
    <property type="component" value="Unassembled WGS sequence"/>
</dbReference>
<keyword evidence="5 13" id="KW-0812">Transmembrane</keyword>
<feature type="transmembrane region" description="Helical" evidence="13">
    <location>
        <begin position="451"/>
        <end position="470"/>
    </location>
</feature>
<evidence type="ECO:0000256" key="1">
    <source>
        <dbReference type="ARBA" id="ARBA00003389"/>
    </source>
</evidence>
<evidence type="ECO:0000256" key="12">
    <source>
        <dbReference type="ARBA" id="ARBA00031468"/>
    </source>
</evidence>
<evidence type="ECO:0000256" key="7">
    <source>
        <dbReference type="ARBA" id="ARBA00022824"/>
    </source>
</evidence>
<dbReference type="PANTHER" id="PTHR28012">
    <property type="entry name" value="NUCLEAR FUSION PROTEIN KAR5"/>
    <property type="match status" value="1"/>
</dbReference>
<comment type="similarity">
    <text evidence="2 13">Belongs to the KAR5 family.</text>
</comment>
<dbReference type="EMBL" id="HG316454">
    <property type="protein sequence ID" value="CDF87969.1"/>
    <property type="molecule type" value="Genomic_DNA"/>
</dbReference>
<proteinExistence type="inferred from homology"/>
<keyword evidence="4 13" id="KW-0415">Karyogamy</keyword>
<evidence type="ECO:0000256" key="3">
    <source>
        <dbReference type="ARBA" id="ARBA00021601"/>
    </source>
</evidence>
<evidence type="ECO:0000256" key="5">
    <source>
        <dbReference type="ARBA" id="ARBA00022692"/>
    </source>
</evidence>
<evidence type="ECO:0000256" key="2">
    <source>
        <dbReference type="ARBA" id="ARBA00010473"/>
    </source>
</evidence>
<reference evidence="16" key="1">
    <citation type="journal article" date="2013" name="Genome Announc.">
        <title>Genome sequence of the food spoilage yeast Zygosaccharomyces bailii CLIB 213(T).</title>
        <authorList>
            <person name="Galeote V."/>
            <person name="Bigey F."/>
            <person name="Devillers H."/>
            <person name="Neuveglise C."/>
            <person name="Dequin S."/>
        </authorList>
    </citation>
    <scope>NUCLEOTIDE SEQUENCE [LARGE SCALE GENOMIC DNA]</scope>
    <source>
        <strain evidence="16">CLIB 213 / ATCC 58445 / CBS 680 / CCRC 21525 / NBRC 1098 / NCYC 1416 / NRRL Y-2227</strain>
    </source>
</reference>
<evidence type="ECO:0000256" key="4">
    <source>
        <dbReference type="ARBA" id="ARBA00022459"/>
    </source>
</evidence>
<dbReference type="AlphaFoldDB" id="A0A8J2T3Y2"/>
<evidence type="ECO:0000313" key="15">
    <source>
        <dbReference type="EMBL" id="CDF87969.1"/>
    </source>
</evidence>
<keyword evidence="9 13" id="KW-0472">Membrane</keyword>
<dbReference type="GO" id="GO:0031965">
    <property type="term" value="C:nuclear membrane"/>
    <property type="evidence" value="ECO:0007669"/>
    <property type="project" value="UniProtKB-SubCell"/>
</dbReference>
<keyword evidence="7 13" id="KW-0256">Endoplasmic reticulum</keyword>